<evidence type="ECO:0000313" key="1">
    <source>
        <dbReference type="EMBL" id="GGM14058.1"/>
    </source>
</evidence>
<sequence>MNGDAHDLPPALDIVLPGLNRERAQRLVDRARTICADTRALGTTTIEYRLHDA</sequence>
<gene>
    <name evidence="1" type="ORF">GCM10010841_23320</name>
</gene>
<evidence type="ECO:0000313" key="2">
    <source>
        <dbReference type="Proteomes" id="UP000661918"/>
    </source>
</evidence>
<protein>
    <submittedName>
        <fullName evidence="1">Uncharacterized protein</fullName>
    </submittedName>
</protein>
<proteinExistence type="predicted"/>
<name>A0ABQ2GUL4_9DEIO</name>
<dbReference type="Proteomes" id="UP000661918">
    <property type="component" value="Unassembled WGS sequence"/>
</dbReference>
<dbReference type="RefSeq" id="WP_188904532.1">
    <property type="nucleotide sequence ID" value="NZ_BMOM01000019.1"/>
</dbReference>
<dbReference type="EMBL" id="BMOM01000019">
    <property type="protein sequence ID" value="GGM14058.1"/>
    <property type="molecule type" value="Genomic_DNA"/>
</dbReference>
<organism evidence="1 2">
    <name type="scientific">Deinococcus aerophilus</name>
    <dbReference type="NCBI Taxonomy" id="522488"/>
    <lineage>
        <taxon>Bacteria</taxon>
        <taxon>Thermotogati</taxon>
        <taxon>Deinococcota</taxon>
        <taxon>Deinococci</taxon>
        <taxon>Deinococcales</taxon>
        <taxon>Deinococcaceae</taxon>
        <taxon>Deinococcus</taxon>
    </lineage>
</organism>
<accession>A0ABQ2GUL4</accession>
<comment type="caution">
    <text evidence="1">The sequence shown here is derived from an EMBL/GenBank/DDBJ whole genome shotgun (WGS) entry which is preliminary data.</text>
</comment>
<keyword evidence="2" id="KW-1185">Reference proteome</keyword>
<reference evidence="2" key="1">
    <citation type="journal article" date="2019" name="Int. J. Syst. Evol. Microbiol.">
        <title>The Global Catalogue of Microorganisms (GCM) 10K type strain sequencing project: providing services to taxonomists for standard genome sequencing and annotation.</title>
        <authorList>
            <consortium name="The Broad Institute Genomics Platform"/>
            <consortium name="The Broad Institute Genome Sequencing Center for Infectious Disease"/>
            <person name="Wu L."/>
            <person name="Ma J."/>
        </authorList>
    </citation>
    <scope>NUCLEOTIDE SEQUENCE [LARGE SCALE GENOMIC DNA]</scope>
    <source>
        <strain evidence="2">JCM 15443</strain>
    </source>
</reference>